<reference evidence="2" key="1">
    <citation type="journal article" date="2014" name="Int. J. Syst. Evol. Microbiol.">
        <title>Complete genome sequence of Corynebacterium casei LMG S-19264T (=DSM 44701T), isolated from a smear-ripened cheese.</title>
        <authorList>
            <consortium name="US DOE Joint Genome Institute (JGI-PGF)"/>
            <person name="Walter F."/>
            <person name="Albersmeier A."/>
            <person name="Kalinowski J."/>
            <person name="Ruckert C."/>
        </authorList>
    </citation>
    <scope>NUCLEOTIDE SEQUENCE</scope>
    <source>
        <strain evidence="2">KCTC 12344</strain>
    </source>
</reference>
<feature type="compositionally biased region" description="Low complexity" evidence="1">
    <location>
        <begin position="10"/>
        <end position="27"/>
    </location>
</feature>
<protein>
    <submittedName>
        <fullName evidence="2">Uncharacterized protein</fullName>
    </submittedName>
</protein>
<sequence length="142" mass="16053">MIKTEGEGYSMSDRANNRSRASGAAMRPRAAGLLAAMLAATAVSLLAGIAQANPNDGPPRRDDRSQQAQQNRRDFRDSRWGDAADQRSFEARAEEQRRIMQENANNAEMNRRMSRMTADERRDLRRQINEAGQEVYSVTPRR</sequence>
<accession>A0AA87Y0N0</accession>
<organism evidence="2 3">
    <name type="scientific">Pseudoduganella plicata</name>
    <dbReference type="NCBI Taxonomy" id="321984"/>
    <lineage>
        <taxon>Bacteria</taxon>
        <taxon>Pseudomonadati</taxon>
        <taxon>Pseudomonadota</taxon>
        <taxon>Betaproteobacteria</taxon>
        <taxon>Burkholderiales</taxon>
        <taxon>Oxalobacteraceae</taxon>
        <taxon>Telluria group</taxon>
        <taxon>Pseudoduganella</taxon>
    </lineage>
</organism>
<dbReference type="Proteomes" id="UP000619512">
    <property type="component" value="Unassembled WGS sequence"/>
</dbReference>
<comment type="caution">
    <text evidence="2">The sequence shown here is derived from an EMBL/GenBank/DDBJ whole genome shotgun (WGS) entry which is preliminary data.</text>
</comment>
<evidence type="ECO:0000313" key="3">
    <source>
        <dbReference type="Proteomes" id="UP000619512"/>
    </source>
</evidence>
<feature type="region of interest" description="Disordered" evidence="1">
    <location>
        <begin position="50"/>
        <end position="142"/>
    </location>
</feature>
<gene>
    <name evidence="2" type="ORF">GCM10007388_10050</name>
</gene>
<feature type="compositionally biased region" description="Basic and acidic residues" evidence="1">
    <location>
        <begin position="117"/>
        <end position="128"/>
    </location>
</feature>
<feature type="compositionally biased region" description="Basic and acidic residues" evidence="1">
    <location>
        <begin position="58"/>
        <end position="100"/>
    </location>
</feature>
<reference evidence="2" key="2">
    <citation type="submission" date="2022-12" db="EMBL/GenBank/DDBJ databases">
        <authorList>
            <person name="Sun Q."/>
            <person name="Kim S."/>
        </authorList>
    </citation>
    <scope>NUCLEOTIDE SEQUENCE</scope>
    <source>
        <strain evidence="2">KCTC 12344</strain>
    </source>
</reference>
<feature type="region of interest" description="Disordered" evidence="1">
    <location>
        <begin position="1"/>
        <end position="27"/>
    </location>
</feature>
<dbReference type="EMBL" id="BMWW01000001">
    <property type="protein sequence ID" value="GGY79049.1"/>
    <property type="molecule type" value="Genomic_DNA"/>
</dbReference>
<evidence type="ECO:0000256" key="1">
    <source>
        <dbReference type="SAM" id="MobiDB-lite"/>
    </source>
</evidence>
<evidence type="ECO:0000313" key="2">
    <source>
        <dbReference type="EMBL" id="GGY79049.1"/>
    </source>
</evidence>
<name>A0AA87Y0N0_9BURK</name>
<dbReference type="AlphaFoldDB" id="A0AA87Y0N0"/>
<proteinExistence type="predicted"/>